<evidence type="ECO:0000313" key="2">
    <source>
        <dbReference type="EMBL" id="GIH15121.1"/>
    </source>
</evidence>
<proteinExistence type="predicted"/>
<comment type="caution">
    <text evidence="2">The sequence shown here is derived from an EMBL/GenBank/DDBJ whole genome shotgun (WGS) entry which is preliminary data.</text>
</comment>
<dbReference type="RefSeq" id="WP_203918745.1">
    <property type="nucleotide sequence ID" value="NZ_BONZ01000030.1"/>
</dbReference>
<feature type="transmembrane region" description="Helical" evidence="1">
    <location>
        <begin position="12"/>
        <end position="32"/>
    </location>
</feature>
<protein>
    <submittedName>
        <fullName evidence="2">Uncharacterized protein</fullName>
    </submittedName>
</protein>
<evidence type="ECO:0000256" key="1">
    <source>
        <dbReference type="SAM" id="Phobius"/>
    </source>
</evidence>
<dbReference type="Proteomes" id="UP000642748">
    <property type="component" value="Unassembled WGS sequence"/>
</dbReference>
<keyword evidence="1" id="KW-1133">Transmembrane helix</keyword>
<keyword evidence="1" id="KW-0812">Transmembrane</keyword>
<sequence length="138" mass="14154">MEAPGTLSGPRAATFVGLVAGLAALAVLWASGRFQFPMYPPPGIITMLAGVLLVGLVPRRWAPGVGAVMGLVILAAFLYSGGPLNLAGRQGAMVALGNWIQIPAGFTAVIGGVMAVRTEGRLVARRSGRQRSGETSAR</sequence>
<keyword evidence="3" id="KW-1185">Reference proteome</keyword>
<dbReference type="EMBL" id="BONZ01000030">
    <property type="protein sequence ID" value="GIH15121.1"/>
    <property type="molecule type" value="Genomic_DNA"/>
</dbReference>
<feature type="transmembrane region" description="Helical" evidence="1">
    <location>
        <begin position="38"/>
        <end position="57"/>
    </location>
</feature>
<organism evidence="2 3">
    <name type="scientific">Rugosimonospora africana</name>
    <dbReference type="NCBI Taxonomy" id="556532"/>
    <lineage>
        <taxon>Bacteria</taxon>
        <taxon>Bacillati</taxon>
        <taxon>Actinomycetota</taxon>
        <taxon>Actinomycetes</taxon>
        <taxon>Micromonosporales</taxon>
        <taxon>Micromonosporaceae</taxon>
        <taxon>Rugosimonospora</taxon>
    </lineage>
</organism>
<name>A0A8J3QRB9_9ACTN</name>
<reference evidence="2" key="1">
    <citation type="submission" date="2021-01" db="EMBL/GenBank/DDBJ databases">
        <title>Whole genome shotgun sequence of Rugosimonospora africana NBRC 104875.</title>
        <authorList>
            <person name="Komaki H."/>
            <person name="Tamura T."/>
        </authorList>
    </citation>
    <scope>NUCLEOTIDE SEQUENCE</scope>
    <source>
        <strain evidence="2">NBRC 104875</strain>
    </source>
</reference>
<accession>A0A8J3QRB9</accession>
<gene>
    <name evidence="2" type="ORF">Raf01_32930</name>
</gene>
<feature type="transmembrane region" description="Helical" evidence="1">
    <location>
        <begin position="94"/>
        <end position="116"/>
    </location>
</feature>
<feature type="transmembrane region" description="Helical" evidence="1">
    <location>
        <begin position="64"/>
        <end position="82"/>
    </location>
</feature>
<evidence type="ECO:0000313" key="3">
    <source>
        <dbReference type="Proteomes" id="UP000642748"/>
    </source>
</evidence>
<dbReference type="AlphaFoldDB" id="A0A8J3QRB9"/>
<keyword evidence="1" id="KW-0472">Membrane</keyword>